<organism evidence="2 3">
    <name type="scientific">Gordonia phage Clown</name>
    <dbReference type="NCBI Taxonomy" id="2759393"/>
    <lineage>
        <taxon>Viruses</taxon>
        <taxon>Duplodnaviria</taxon>
        <taxon>Heunggongvirae</taxon>
        <taxon>Uroviricota</taxon>
        <taxon>Caudoviricetes</taxon>
        <taxon>Stackebrandtviridae</taxon>
        <taxon>Frickvirinae</taxon>
        <taxon>Clownvirus</taxon>
        <taxon>Clownvirus clown</taxon>
    </lineage>
</organism>
<keyword evidence="3" id="KW-1185">Reference proteome</keyword>
<dbReference type="KEGG" id="vg:65128334"/>
<dbReference type="Proteomes" id="UP000516645">
    <property type="component" value="Segment"/>
</dbReference>
<evidence type="ECO:0000313" key="2">
    <source>
        <dbReference type="EMBL" id="QOC56002.1"/>
    </source>
</evidence>
<dbReference type="RefSeq" id="YP_010110044.1">
    <property type="nucleotide sequence ID" value="NC_055867.1"/>
</dbReference>
<accession>A0A7L7SHU8</accession>
<dbReference type="GeneID" id="65128334"/>
<evidence type="ECO:0000256" key="1">
    <source>
        <dbReference type="SAM" id="MobiDB-lite"/>
    </source>
</evidence>
<proteinExistence type="predicted"/>
<name>A0A7L7SHU8_9CAUD</name>
<protein>
    <submittedName>
        <fullName evidence="2">Uncharacterized protein</fullName>
    </submittedName>
</protein>
<feature type="region of interest" description="Disordered" evidence="1">
    <location>
        <begin position="47"/>
        <end position="66"/>
    </location>
</feature>
<sequence>MTAAWEPLAAIAATIPLYWASSRAGHRWAQWRDLIRQERDLDRAARAARSQPPVRRAIPPPGNAGVVTGRMRQSAADRAAASIVPMIAHPTTLRDLDDLLRSHGILPEPNWGSNDRVGQ</sequence>
<reference evidence="2 3" key="1">
    <citation type="submission" date="2020-07" db="EMBL/GenBank/DDBJ databases">
        <authorList>
            <person name="Bortz R.L."/>
            <person name="Bai C."/>
            <person name="Brody A."/>
            <person name="Douse D."/>
            <person name="Feder N.M."/>
            <person name="Fischer E."/>
            <person name="Kim I."/>
            <person name="Kornbau S."/>
            <person name="Malek C.E."/>
            <person name="Menendez J.A."/>
            <person name="Moore R.J."/>
            <person name="Pinkovsky V.I."/>
            <person name="Raghavan D."/>
            <person name="Reznik A.S."/>
            <person name="Sciarra A.R."/>
            <person name="Starinsky S.F."/>
            <person name="Vaughan O."/>
            <person name="Walker S.E."/>
            <person name="Wiemann J."/>
            <person name="Butela K.A."/>
            <person name="Garlena R.A."/>
            <person name="Russell D.A."/>
            <person name="Pope W.H."/>
            <person name="Jacobs-Sera D."/>
            <person name="Hatfull G.F."/>
        </authorList>
    </citation>
    <scope>NUCLEOTIDE SEQUENCE [LARGE SCALE GENOMIC DNA]</scope>
</reference>
<gene>
    <name evidence="2" type="primary">4</name>
    <name evidence="2" type="ORF">SEA_CLOWN_4</name>
</gene>
<dbReference type="EMBL" id="MT771343">
    <property type="protein sequence ID" value="QOC56002.1"/>
    <property type="molecule type" value="Genomic_DNA"/>
</dbReference>
<evidence type="ECO:0000313" key="3">
    <source>
        <dbReference type="Proteomes" id="UP000516645"/>
    </source>
</evidence>